<evidence type="ECO:0000313" key="1">
    <source>
        <dbReference type="EMBL" id="CBX30554.1"/>
    </source>
</evidence>
<name>E1YKC1_9BACT</name>
<protein>
    <submittedName>
        <fullName evidence="1">Uncharacterized protein</fullName>
    </submittedName>
</protein>
<proteinExistence type="predicted"/>
<organism evidence="1">
    <name type="scientific">uncultured Desulfobacterium sp</name>
    <dbReference type="NCBI Taxonomy" id="201089"/>
    <lineage>
        <taxon>Bacteria</taxon>
        <taxon>Pseudomonadati</taxon>
        <taxon>Thermodesulfobacteriota</taxon>
        <taxon>Desulfobacteria</taxon>
        <taxon>Desulfobacterales</taxon>
        <taxon>Desulfobacteriaceae</taxon>
        <taxon>Desulfobacterium</taxon>
        <taxon>environmental samples</taxon>
    </lineage>
</organism>
<dbReference type="AlphaFoldDB" id="E1YKC1"/>
<accession>E1YKC1</accession>
<sequence>MNEKLESFLISKEKILLDACMKSPFLISESDVLAKHYSLIDKEIETYNDFIVSTQWRVKDR</sequence>
<gene>
    <name evidence="1" type="ORF">N47_E40660</name>
</gene>
<reference evidence="1" key="1">
    <citation type="journal article" date="2011" name="Environ. Microbiol.">
        <title>Genomic insights into the metabolic potential of the polycyclic aromatic hydrocarbon degrading sulfate-reducing Deltaproteobacterium N47.</title>
        <authorList>
            <person name="Bergmann F."/>
            <person name="Selesi D."/>
            <person name="Weinmaier T."/>
            <person name="Tischler P."/>
            <person name="Rattei T."/>
            <person name="Meckenstock R.U."/>
        </authorList>
    </citation>
    <scope>NUCLEOTIDE SEQUENCE</scope>
</reference>
<dbReference type="EMBL" id="FR695877">
    <property type="protein sequence ID" value="CBX30554.1"/>
    <property type="molecule type" value="Genomic_DNA"/>
</dbReference>